<comment type="caution">
    <text evidence="1">The sequence shown here is derived from an EMBL/GenBank/DDBJ whole genome shotgun (WGS) entry which is preliminary data.</text>
</comment>
<dbReference type="EMBL" id="JABFAC010000009">
    <property type="protein sequence ID" value="MBA0624843.1"/>
    <property type="molecule type" value="Genomic_DNA"/>
</dbReference>
<organism evidence="1 2">
    <name type="scientific">Gossypium davidsonii</name>
    <name type="common">Davidson's cotton</name>
    <name type="synonym">Gossypium klotzschianum subsp. davidsonii</name>
    <dbReference type="NCBI Taxonomy" id="34287"/>
    <lineage>
        <taxon>Eukaryota</taxon>
        <taxon>Viridiplantae</taxon>
        <taxon>Streptophyta</taxon>
        <taxon>Embryophyta</taxon>
        <taxon>Tracheophyta</taxon>
        <taxon>Spermatophyta</taxon>
        <taxon>Magnoliopsida</taxon>
        <taxon>eudicotyledons</taxon>
        <taxon>Gunneridae</taxon>
        <taxon>Pentapetalae</taxon>
        <taxon>rosids</taxon>
        <taxon>malvids</taxon>
        <taxon>Malvales</taxon>
        <taxon>Malvaceae</taxon>
        <taxon>Malvoideae</taxon>
        <taxon>Gossypium</taxon>
    </lineage>
</organism>
<evidence type="ECO:0000313" key="1">
    <source>
        <dbReference type="EMBL" id="MBA0624843.1"/>
    </source>
</evidence>
<dbReference type="Proteomes" id="UP000593561">
    <property type="component" value="Unassembled WGS sequence"/>
</dbReference>
<dbReference type="AlphaFoldDB" id="A0A7J8SG41"/>
<gene>
    <name evidence="1" type="ORF">Godav_010126</name>
</gene>
<keyword evidence="2" id="KW-1185">Reference proteome</keyword>
<accession>A0A7J8SG41</accession>
<sequence>MIRIGPFFLCQRSYHFRRNWSYISFPVP</sequence>
<feature type="non-terminal residue" evidence="1">
    <location>
        <position position="28"/>
    </location>
</feature>
<protein>
    <submittedName>
        <fullName evidence="1">Uncharacterized protein</fullName>
    </submittedName>
</protein>
<proteinExistence type="predicted"/>
<name>A0A7J8SG41_GOSDV</name>
<evidence type="ECO:0000313" key="2">
    <source>
        <dbReference type="Proteomes" id="UP000593561"/>
    </source>
</evidence>
<reference evidence="1 2" key="1">
    <citation type="journal article" date="2019" name="Genome Biol. Evol.">
        <title>Insights into the evolution of the New World diploid cottons (Gossypium, subgenus Houzingenia) based on genome sequencing.</title>
        <authorList>
            <person name="Grover C.E."/>
            <person name="Arick M.A. 2nd"/>
            <person name="Thrash A."/>
            <person name="Conover J.L."/>
            <person name="Sanders W.S."/>
            <person name="Peterson D.G."/>
            <person name="Frelichowski J.E."/>
            <person name="Scheffler J.A."/>
            <person name="Scheffler B.E."/>
            <person name="Wendel J.F."/>
        </authorList>
    </citation>
    <scope>NUCLEOTIDE SEQUENCE [LARGE SCALE GENOMIC DNA]</scope>
    <source>
        <strain evidence="1">27</strain>
        <tissue evidence="1">Leaf</tissue>
    </source>
</reference>